<feature type="domain" description="Fibronectin type-III" evidence="8">
    <location>
        <begin position="647"/>
        <end position="746"/>
    </location>
</feature>
<dbReference type="GO" id="GO:0000272">
    <property type="term" value="P:polysaccharide catabolic process"/>
    <property type="evidence" value="ECO:0007669"/>
    <property type="project" value="UniProtKB-KW"/>
</dbReference>
<gene>
    <name evidence="9" type="ORF">ELQ90_08875</name>
</gene>
<comment type="caution">
    <text evidence="9">The sequence shown here is derived from an EMBL/GenBank/DDBJ whole genome shotgun (WGS) entry which is preliminary data.</text>
</comment>
<dbReference type="Gene3D" id="2.60.120.200">
    <property type="match status" value="1"/>
</dbReference>
<dbReference type="InterPro" id="IPR013320">
    <property type="entry name" value="ConA-like_dom_sf"/>
</dbReference>
<dbReference type="EMBL" id="RZNB01000003">
    <property type="protein sequence ID" value="RWZ50928.1"/>
    <property type="molecule type" value="Genomic_DNA"/>
</dbReference>
<dbReference type="InterPro" id="IPR003961">
    <property type="entry name" value="FN3_dom"/>
</dbReference>
<keyword evidence="10" id="KW-1185">Reference proteome</keyword>
<dbReference type="Proteomes" id="UP000288547">
    <property type="component" value="Unassembled WGS sequence"/>
</dbReference>
<evidence type="ECO:0000256" key="2">
    <source>
        <dbReference type="ARBA" id="ARBA00023273"/>
    </source>
</evidence>
<evidence type="ECO:0000259" key="7">
    <source>
        <dbReference type="PROSITE" id="PS50093"/>
    </source>
</evidence>
<dbReference type="InterPro" id="IPR013783">
    <property type="entry name" value="Ig-like_fold"/>
</dbReference>
<dbReference type="Gene3D" id="2.60.40.10">
    <property type="entry name" value="Immunoglobulins"/>
    <property type="match status" value="2"/>
</dbReference>
<keyword evidence="3" id="KW-0378">Hydrolase</keyword>
<keyword evidence="4" id="KW-0624">Polysaccharide degradation</keyword>
<keyword evidence="2" id="KW-0966">Cell projection</keyword>
<comment type="subcellular location">
    <subcellularLocation>
        <location evidence="1">Cell projection</location>
    </subcellularLocation>
</comment>
<dbReference type="InterPro" id="IPR011044">
    <property type="entry name" value="Quino_amine_DH_bsu"/>
</dbReference>
<evidence type="ECO:0000256" key="4">
    <source>
        <dbReference type="ARBA" id="ARBA00023326"/>
    </source>
</evidence>
<dbReference type="SUPFAM" id="SSF49265">
    <property type="entry name" value="Fibronectin type III"/>
    <property type="match status" value="1"/>
</dbReference>
<accession>A0A3S5CEH7</accession>
<organism evidence="9 10">
    <name type="scientific">Labedella phragmitis</name>
    <dbReference type="NCBI Taxonomy" id="2498849"/>
    <lineage>
        <taxon>Bacteria</taxon>
        <taxon>Bacillati</taxon>
        <taxon>Actinomycetota</taxon>
        <taxon>Actinomycetes</taxon>
        <taxon>Micrococcales</taxon>
        <taxon>Microbacteriaceae</taxon>
        <taxon>Labedella</taxon>
    </lineage>
</organism>
<dbReference type="InterPro" id="IPR036116">
    <property type="entry name" value="FN3_sf"/>
</dbReference>
<dbReference type="InterPro" id="IPR001791">
    <property type="entry name" value="Laminin_G"/>
</dbReference>
<evidence type="ECO:0000256" key="1">
    <source>
        <dbReference type="ARBA" id="ARBA00004316"/>
    </source>
</evidence>
<evidence type="ECO:0000256" key="6">
    <source>
        <dbReference type="SAM" id="Phobius"/>
    </source>
</evidence>
<dbReference type="CDD" id="cd00146">
    <property type="entry name" value="PKD"/>
    <property type="match status" value="1"/>
</dbReference>
<feature type="region of interest" description="Disordered" evidence="5">
    <location>
        <begin position="196"/>
        <end position="229"/>
    </location>
</feature>
<evidence type="ECO:0000256" key="3">
    <source>
        <dbReference type="ARBA" id="ARBA00023295"/>
    </source>
</evidence>
<dbReference type="Pfam" id="PF13385">
    <property type="entry name" value="Laminin_G_3"/>
    <property type="match status" value="1"/>
</dbReference>
<feature type="compositionally biased region" description="Low complexity" evidence="5">
    <location>
        <begin position="196"/>
        <end position="217"/>
    </location>
</feature>
<dbReference type="InterPro" id="IPR022409">
    <property type="entry name" value="PKD/Chitinase_dom"/>
</dbReference>
<keyword evidence="3" id="KW-0326">Glycosidase</keyword>
<dbReference type="GO" id="GO:0042995">
    <property type="term" value="C:cell projection"/>
    <property type="evidence" value="ECO:0007669"/>
    <property type="project" value="UniProtKB-SubCell"/>
</dbReference>
<dbReference type="SUPFAM" id="SSF49299">
    <property type="entry name" value="PKD domain"/>
    <property type="match status" value="1"/>
</dbReference>
<reference evidence="9 10" key="1">
    <citation type="submission" date="2018-12" db="EMBL/GenBank/DDBJ databases">
        <authorList>
            <person name="Li F."/>
        </authorList>
    </citation>
    <scope>NUCLEOTIDE SEQUENCE [LARGE SCALE GENOMIC DNA]</scope>
    <source>
        <strain evidence="9 10">11W25H-1</strain>
    </source>
</reference>
<feature type="domain" description="PKD" evidence="7">
    <location>
        <begin position="984"/>
        <end position="1068"/>
    </location>
</feature>
<evidence type="ECO:0000313" key="10">
    <source>
        <dbReference type="Proteomes" id="UP000288547"/>
    </source>
</evidence>
<feature type="transmembrane region" description="Helical" evidence="6">
    <location>
        <begin position="173"/>
        <end position="193"/>
    </location>
</feature>
<dbReference type="SMART" id="SM00060">
    <property type="entry name" value="FN3"/>
    <property type="match status" value="1"/>
</dbReference>
<dbReference type="SMART" id="SM00282">
    <property type="entry name" value="LamG"/>
    <property type="match status" value="1"/>
</dbReference>
<keyword evidence="4" id="KW-0119">Carbohydrate metabolism</keyword>
<dbReference type="GO" id="GO:0016798">
    <property type="term" value="F:hydrolase activity, acting on glycosyl bonds"/>
    <property type="evidence" value="ECO:0007669"/>
    <property type="project" value="UniProtKB-KW"/>
</dbReference>
<feature type="region of interest" description="Disordered" evidence="5">
    <location>
        <begin position="67"/>
        <end position="87"/>
    </location>
</feature>
<sequence length="1271" mass="132492">MDGGDGTVVVATVRDGLDGDAAASGQRGSAVLSLGERPGVDGHRPRLLGRIRGITARCDRGLVRRVRGRSGNAPSNDLIPGPGSGSGVVAAYRVSDQSRRPSPPSRRMRELGWREVWNAKVSICHTGPKCGGIALTTGGRPDPSIRTREKIMATLAVPPEESRRLGAYSRMRTIISAIGLVGAIASGGLVLAAPANADTSPPSAPTSPISPTVSSDPLPVPQLGTGLSKGRGDIEGTGVVWDQLVVGDTVYVGGDFSRARPAGAKPGQSVVDRANFLAYDLRTGELRDTAISFNAQIRSLAVSPDQKTLYAAGNFTKVDGLSRFRLVAIDIATEKVVAGFAPYINARVSDVAVSGSAVYVAGIFAAANDEVRRSFAAFEPVAGKTLPWAPQPAIGGRTTKLEGKSLVLSPSGDKIVVAGRFESMNGSSTPGRGMAALDAVTAKSLPWKVNSIIQNGSDETTIMDLTSDGSSVYGAAYKTGPLRGAKWTEGTFKASWKDGTLEWLADCHGDSYSIVPFRGVAYTASHAHSCRNIGAFGEGVKSVGSDGYYRALAFSGAATHKLLPWPTDTRADFGGQPSPTLLDWYPSLTPGAFTGMTQAAWDVTAADDYVLYGGEFPAVNGVPHSGLARFAVAAVAPNDDGPQLDGEAMKPTATPLDYGAVRVQWTANYDRDNARLTYEIERSGRGTTTIVGRLTRESRFWSRPVLTFVDTELVAGATYSYRIRTVDPYGNSSWGAEVAAVAVGQPLLATTAYDKRILQDNPTAYWPLGEKGGGKAIDLAGGNDMTLSNAARGAIGVQSGHGSTRFNGATSSRATTRAPAGVARVFSSELWFTTTSTKGGRLFGFAGGVEPTSGPVDRQITMDDAGRITYAVGHASTGVKYVTSKAGFNDGKWHHVVTRLGANGIELFVDGARPVVSSAVTSGTARILNGYWNVGGHVHAWGHSGSSDFIAGRISNVALYSRVISTDVIVAHYKQGVSPVNAPPTAALSATVHGVDLSVSGSSSFDADGRIANYAWDFGDGATGSGVSATHRYESSGSYTVALTVTDDRGALHRSVAVVEIIAPPAGLRGADAFDRNASSGWGSADVGGAWITSGGTSGFSVSQGHGRITNEPGRTRTVMLPDAAAAIADTTVSFTISEAPTANGQFVMVTGRKVGPDAYDARIVVRPNGTLVLEIRRSTTVLKSIALTDLSYAPGQAVHVRLRVEGSGTTTLSAVAWTTGDQPDQWDVVATDTTEALQAPGSVGLGFYISASSAGPSTVQFDDYVVSEKP</sequence>
<dbReference type="SUPFAM" id="SSF49899">
    <property type="entry name" value="Concanavalin A-like lectins/glucanases"/>
    <property type="match status" value="1"/>
</dbReference>
<dbReference type="SMART" id="SM00089">
    <property type="entry name" value="PKD"/>
    <property type="match status" value="1"/>
</dbReference>
<evidence type="ECO:0000259" key="8">
    <source>
        <dbReference type="PROSITE" id="PS50853"/>
    </source>
</evidence>
<dbReference type="InterPro" id="IPR000601">
    <property type="entry name" value="PKD_dom"/>
</dbReference>
<dbReference type="SUPFAM" id="SSF50969">
    <property type="entry name" value="YVTN repeat-like/Quinoprotein amine dehydrogenase"/>
    <property type="match status" value="1"/>
</dbReference>
<keyword evidence="6" id="KW-1133">Transmembrane helix</keyword>
<dbReference type="AlphaFoldDB" id="A0A3S5CEH7"/>
<dbReference type="PROSITE" id="PS50853">
    <property type="entry name" value="FN3"/>
    <property type="match status" value="1"/>
</dbReference>
<keyword evidence="6" id="KW-0472">Membrane</keyword>
<dbReference type="PROSITE" id="PS50093">
    <property type="entry name" value="PKD"/>
    <property type="match status" value="1"/>
</dbReference>
<dbReference type="CDD" id="cd00063">
    <property type="entry name" value="FN3"/>
    <property type="match status" value="1"/>
</dbReference>
<name>A0A3S5CEH7_9MICO</name>
<proteinExistence type="predicted"/>
<evidence type="ECO:0000313" key="9">
    <source>
        <dbReference type="EMBL" id="RWZ50928.1"/>
    </source>
</evidence>
<dbReference type="Pfam" id="PF18911">
    <property type="entry name" value="PKD_4"/>
    <property type="match status" value="1"/>
</dbReference>
<dbReference type="CDD" id="cd00110">
    <property type="entry name" value="LamG"/>
    <property type="match status" value="1"/>
</dbReference>
<evidence type="ECO:0000256" key="5">
    <source>
        <dbReference type="SAM" id="MobiDB-lite"/>
    </source>
</evidence>
<protein>
    <submittedName>
        <fullName evidence="9">PKD domain-containing protein</fullName>
    </submittedName>
</protein>
<dbReference type="InterPro" id="IPR035986">
    <property type="entry name" value="PKD_dom_sf"/>
</dbReference>
<dbReference type="OrthoDB" id="9802683at2"/>
<keyword evidence="6" id="KW-0812">Transmembrane</keyword>